<reference evidence="2 3" key="1">
    <citation type="submission" date="2020-08" db="EMBL/GenBank/DDBJ databases">
        <title>Genomic Encyclopedia of Type Strains, Phase IV (KMG-IV): sequencing the most valuable type-strain genomes for metagenomic binning, comparative biology and taxonomic classification.</title>
        <authorList>
            <person name="Goeker M."/>
        </authorList>
    </citation>
    <scope>NUCLEOTIDE SEQUENCE [LARGE SCALE GENOMIC DNA]</scope>
    <source>
        <strain evidence="2 3">DSM 22359</strain>
    </source>
</reference>
<evidence type="ECO:0000313" key="3">
    <source>
        <dbReference type="Proteomes" id="UP000591735"/>
    </source>
</evidence>
<evidence type="ECO:0000256" key="1">
    <source>
        <dbReference type="SAM" id="SignalP"/>
    </source>
</evidence>
<feature type="chain" id="PRO_5032941686" evidence="1">
    <location>
        <begin position="32"/>
        <end position="93"/>
    </location>
</feature>
<organism evidence="2 3">
    <name type="scientific">Marinobacter oulmenensis</name>
    <dbReference type="NCBI Taxonomy" id="643747"/>
    <lineage>
        <taxon>Bacteria</taxon>
        <taxon>Pseudomonadati</taxon>
        <taxon>Pseudomonadota</taxon>
        <taxon>Gammaproteobacteria</taxon>
        <taxon>Pseudomonadales</taxon>
        <taxon>Marinobacteraceae</taxon>
        <taxon>Marinobacter</taxon>
    </lineage>
</organism>
<gene>
    <name evidence="2" type="ORF">HNR38_003427</name>
</gene>
<keyword evidence="1" id="KW-0732">Signal</keyword>
<dbReference type="RefSeq" id="WP_183706583.1">
    <property type="nucleotide sequence ID" value="NZ_JACHFE010000017.1"/>
</dbReference>
<sequence>MPKRTWALGRHTALLGLMTLLAVPLAPQVEAAPTVTTRPTPEVTSMNVNPSDEDLTVAAFGADVVIRRVYSDGQWHWNRRWANVTANLGPNNG</sequence>
<name>A0A840UPY9_9GAMM</name>
<comment type="caution">
    <text evidence="2">The sequence shown here is derived from an EMBL/GenBank/DDBJ whole genome shotgun (WGS) entry which is preliminary data.</text>
</comment>
<dbReference type="AlphaFoldDB" id="A0A840UPY9"/>
<feature type="signal peptide" evidence="1">
    <location>
        <begin position="1"/>
        <end position="31"/>
    </location>
</feature>
<keyword evidence="3" id="KW-1185">Reference proteome</keyword>
<proteinExistence type="predicted"/>
<accession>A0A840UPY9</accession>
<evidence type="ECO:0000313" key="2">
    <source>
        <dbReference type="EMBL" id="MBB5322907.1"/>
    </source>
</evidence>
<feature type="non-terminal residue" evidence="2">
    <location>
        <position position="93"/>
    </location>
</feature>
<dbReference type="Proteomes" id="UP000591735">
    <property type="component" value="Unassembled WGS sequence"/>
</dbReference>
<dbReference type="EMBL" id="JACHFE010000017">
    <property type="protein sequence ID" value="MBB5322907.1"/>
    <property type="molecule type" value="Genomic_DNA"/>
</dbReference>
<protein>
    <submittedName>
        <fullName evidence="2">Uncharacterized protein</fullName>
    </submittedName>
</protein>